<dbReference type="Proteomes" id="UP001151699">
    <property type="component" value="Chromosome A"/>
</dbReference>
<feature type="transmembrane region" description="Helical" evidence="1">
    <location>
        <begin position="233"/>
        <end position="256"/>
    </location>
</feature>
<accession>A0A9Q0N9B1</accession>
<dbReference type="AlphaFoldDB" id="A0A9Q0N9B1"/>
<sequence>MTSTSAIASDYLFDSGSSSSPPNYNDAIKMTNLPSEPLLERGTIFGDATSVHFEWNSSDIYGMSFLIRDTNGSLQAKGDAGKQNTRVRSINGMDLLNITAQDIEVINQKIVRTFGVYHKNAFIGTVKTEEKSHPNSSLHISCRNPNRPKIVVNSLKIGDYAIFRQNMMSSPLCHLQMPNVEIYNKNEFDVKIIFYPQTGITEEEQLLCTAAAIAFKLTMKQMLKTKAEEGACLGYFGGIACLGFFILLLIGFYFILEKWGCEHKKAQGYAAYKYRDC</sequence>
<keyword evidence="1" id="KW-0812">Transmembrane</keyword>
<dbReference type="OrthoDB" id="10467620at2759"/>
<organism evidence="2 3">
    <name type="scientific">Pseudolycoriella hygida</name>
    <dbReference type="NCBI Taxonomy" id="35572"/>
    <lineage>
        <taxon>Eukaryota</taxon>
        <taxon>Metazoa</taxon>
        <taxon>Ecdysozoa</taxon>
        <taxon>Arthropoda</taxon>
        <taxon>Hexapoda</taxon>
        <taxon>Insecta</taxon>
        <taxon>Pterygota</taxon>
        <taxon>Neoptera</taxon>
        <taxon>Endopterygota</taxon>
        <taxon>Diptera</taxon>
        <taxon>Nematocera</taxon>
        <taxon>Sciaroidea</taxon>
        <taxon>Sciaridae</taxon>
        <taxon>Pseudolycoriella</taxon>
    </lineage>
</organism>
<evidence type="ECO:0000256" key="1">
    <source>
        <dbReference type="SAM" id="Phobius"/>
    </source>
</evidence>
<keyword evidence="3" id="KW-1185">Reference proteome</keyword>
<keyword evidence="1" id="KW-0472">Membrane</keyword>
<gene>
    <name evidence="2" type="ORF">Bhyg_01407</name>
</gene>
<comment type="caution">
    <text evidence="2">The sequence shown here is derived from an EMBL/GenBank/DDBJ whole genome shotgun (WGS) entry which is preliminary data.</text>
</comment>
<keyword evidence="1" id="KW-1133">Transmembrane helix</keyword>
<dbReference type="EMBL" id="WJQU01000001">
    <property type="protein sequence ID" value="KAJ6646196.1"/>
    <property type="molecule type" value="Genomic_DNA"/>
</dbReference>
<protein>
    <submittedName>
        <fullName evidence="2">Uncharacterized protein</fullName>
    </submittedName>
</protein>
<proteinExistence type="predicted"/>
<evidence type="ECO:0000313" key="3">
    <source>
        <dbReference type="Proteomes" id="UP001151699"/>
    </source>
</evidence>
<reference evidence="2" key="1">
    <citation type="submission" date="2022-07" db="EMBL/GenBank/DDBJ databases">
        <authorList>
            <person name="Trinca V."/>
            <person name="Uliana J.V.C."/>
            <person name="Torres T.T."/>
            <person name="Ward R.J."/>
            <person name="Monesi N."/>
        </authorList>
    </citation>
    <scope>NUCLEOTIDE SEQUENCE</scope>
    <source>
        <strain evidence="2">HSMRA1968</strain>
        <tissue evidence="2">Whole embryos</tissue>
    </source>
</reference>
<name>A0A9Q0N9B1_9DIPT</name>
<evidence type="ECO:0000313" key="2">
    <source>
        <dbReference type="EMBL" id="KAJ6646196.1"/>
    </source>
</evidence>